<dbReference type="InterPro" id="IPR006527">
    <property type="entry name" value="F-box-assoc_dom_typ1"/>
</dbReference>
<keyword evidence="3" id="KW-1185">Reference proteome</keyword>
<sequence>MGSSMYMKLSNLHSRNINKRTIKVRIVRLHKQPVLKKPEEIGKRNYTQIVAAIKRKRKGDDRYEKDEEIKIFHEYHLFSTPEFKKLHLGQFSSDPIYQSFILHSFNKFSIFNIESGKKSPTILAHPFTRAGKKRPTILDHPFTRAQTIEPYTVGCCNGLVCIRSGQNIVLWNPAMKLSKTFPLKDCGLFKMVSLGFGYDAIGDDFKVVMIVTNLHGEVENDTSVEIYSANLDSWTTIDVGFQFSWFKVKSDMTVNGNPYWVARIDGNETLLCFDVLELVFKIVPKPNKTDLDGLDGYTKTGKETYLDLGDWNGALGALIINYEVEYRNGSSRIGCVWVLVFDDIEQIWRKIHTFGPIEVDVYRGRDLLFTRNAKILGFYTLTNCVC</sequence>
<comment type="caution">
    <text evidence="2">The sequence shown here is derived from an EMBL/GenBank/DDBJ whole genome shotgun (WGS) entry which is preliminary data.</text>
</comment>
<evidence type="ECO:0000313" key="3">
    <source>
        <dbReference type="Proteomes" id="UP001632038"/>
    </source>
</evidence>
<evidence type="ECO:0000259" key="1">
    <source>
        <dbReference type="Pfam" id="PF07734"/>
    </source>
</evidence>
<dbReference type="InterPro" id="IPR017451">
    <property type="entry name" value="F-box-assoc_interact_dom"/>
</dbReference>
<name>A0ABD3DMZ6_9LAMI</name>
<dbReference type="Proteomes" id="UP001632038">
    <property type="component" value="Unassembled WGS sequence"/>
</dbReference>
<dbReference type="Pfam" id="PF07734">
    <property type="entry name" value="FBA_1"/>
    <property type="match status" value="1"/>
</dbReference>
<dbReference type="InterPro" id="IPR050796">
    <property type="entry name" value="SCF_F-box_component"/>
</dbReference>
<gene>
    <name evidence="2" type="ORF">CASFOL_013224</name>
</gene>
<organism evidence="2 3">
    <name type="scientific">Castilleja foliolosa</name>
    <dbReference type="NCBI Taxonomy" id="1961234"/>
    <lineage>
        <taxon>Eukaryota</taxon>
        <taxon>Viridiplantae</taxon>
        <taxon>Streptophyta</taxon>
        <taxon>Embryophyta</taxon>
        <taxon>Tracheophyta</taxon>
        <taxon>Spermatophyta</taxon>
        <taxon>Magnoliopsida</taxon>
        <taxon>eudicotyledons</taxon>
        <taxon>Gunneridae</taxon>
        <taxon>Pentapetalae</taxon>
        <taxon>asterids</taxon>
        <taxon>lamiids</taxon>
        <taxon>Lamiales</taxon>
        <taxon>Orobanchaceae</taxon>
        <taxon>Pedicularideae</taxon>
        <taxon>Castillejinae</taxon>
        <taxon>Castilleja</taxon>
    </lineage>
</organism>
<dbReference type="PANTHER" id="PTHR31672">
    <property type="entry name" value="BNACNNG10540D PROTEIN"/>
    <property type="match status" value="1"/>
</dbReference>
<protein>
    <recommendedName>
        <fullName evidence="1">F-box associated beta-propeller type 1 domain-containing protein</fullName>
    </recommendedName>
</protein>
<evidence type="ECO:0000313" key="2">
    <source>
        <dbReference type="EMBL" id="KAL3642409.1"/>
    </source>
</evidence>
<feature type="domain" description="F-box associated beta-propeller type 1" evidence="1">
    <location>
        <begin position="144"/>
        <end position="288"/>
    </location>
</feature>
<proteinExistence type="predicted"/>
<dbReference type="AlphaFoldDB" id="A0ABD3DMZ6"/>
<reference evidence="3" key="1">
    <citation type="journal article" date="2024" name="IScience">
        <title>Strigolactones Initiate the Formation of Haustorium-like Structures in Castilleja.</title>
        <authorList>
            <person name="Buerger M."/>
            <person name="Peterson D."/>
            <person name="Chory J."/>
        </authorList>
    </citation>
    <scope>NUCLEOTIDE SEQUENCE [LARGE SCALE GENOMIC DNA]</scope>
</reference>
<dbReference type="NCBIfam" id="TIGR01640">
    <property type="entry name" value="F_box_assoc_1"/>
    <property type="match status" value="1"/>
</dbReference>
<dbReference type="PANTHER" id="PTHR31672:SF13">
    <property type="entry name" value="F-BOX PROTEIN CPR30-LIKE"/>
    <property type="match status" value="1"/>
</dbReference>
<dbReference type="EMBL" id="JAVIJP010000016">
    <property type="protein sequence ID" value="KAL3642409.1"/>
    <property type="molecule type" value="Genomic_DNA"/>
</dbReference>
<accession>A0ABD3DMZ6</accession>